<reference evidence="2 3" key="1">
    <citation type="journal article" date="2023" name="ISME J.">
        <title>Cultivation and genomic characterization of novel and ubiquitous marine nitrite-oxidizing bacteria from the Nitrospirales.</title>
        <authorList>
            <person name="Mueller A.J."/>
            <person name="Daebeler A."/>
            <person name="Herbold C.W."/>
            <person name="Kirkegaard R.H."/>
            <person name="Daims H."/>
        </authorList>
    </citation>
    <scope>NUCLEOTIDE SEQUENCE [LARGE SCALE GENOMIC DNA]</scope>
    <source>
        <strain evidence="2 3">EB</strain>
    </source>
</reference>
<dbReference type="EMBL" id="JAQOUE010000001">
    <property type="protein sequence ID" value="MDT7041663.1"/>
    <property type="molecule type" value="Genomic_DNA"/>
</dbReference>
<proteinExistence type="predicted"/>
<evidence type="ECO:0000259" key="1">
    <source>
        <dbReference type="Pfam" id="PF13524"/>
    </source>
</evidence>
<evidence type="ECO:0000313" key="3">
    <source>
        <dbReference type="Proteomes" id="UP001250932"/>
    </source>
</evidence>
<accession>A0ABU3K5N7</accession>
<dbReference type="Pfam" id="PF13524">
    <property type="entry name" value="Glyco_trans_1_2"/>
    <property type="match status" value="1"/>
</dbReference>
<gene>
    <name evidence="2" type="ORF">PPG34_04825</name>
</gene>
<organism evidence="2 3">
    <name type="scientific">Candidatus Nitronereus thalassa</name>
    <dbReference type="NCBI Taxonomy" id="3020898"/>
    <lineage>
        <taxon>Bacteria</taxon>
        <taxon>Pseudomonadati</taxon>
        <taxon>Nitrospirota</taxon>
        <taxon>Nitrospiria</taxon>
        <taxon>Nitrospirales</taxon>
        <taxon>Nitrospiraceae</taxon>
        <taxon>Candidatus Nitronereus</taxon>
    </lineage>
</organism>
<dbReference type="Proteomes" id="UP001250932">
    <property type="component" value="Unassembled WGS sequence"/>
</dbReference>
<name>A0ABU3K5N7_9BACT</name>
<keyword evidence="3" id="KW-1185">Reference proteome</keyword>
<protein>
    <submittedName>
        <fullName evidence="2">Glycosyltransferase</fullName>
    </submittedName>
</protein>
<evidence type="ECO:0000313" key="2">
    <source>
        <dbReference type="EMBL" id="MDT7041663.1"/>
    </source>
</evidence>
<comment type="caution">
    <text evidence="2">The sequence shown here is derived from an EMBL/GenBank/DDBJ whole genome shotgun (WGS) entry which is preliminary data.</text>
</comment>
<sequence length="393" mass="45158">MLEASALWLQPGSDHPVFRRYAELFGQLFMRLEVLDYRAVYLNVGSRELENRVLSTIKTGVPQVLLYTQFPNSFAYLRHDFLARIREHVPVVGIGWDDEIYFDQVKYFYQNCSAVITTDLDSAKWLEASGVPAYVVVTSWLTHPAPTGMPEDIPVSFVGDLTKPGRREFIERLEAAGITVADFGFGSRNGTLSPEGIAQIFIRSKINLNFTVTNPPAWILRHNPTRVSKRQIKGRPFELASLGRFCLCEWAPCVDHWFTTGVDIDVFRNAGDLVSQTQRYLQDDERRREMGIAARKIFLNELAPEIQFSRVFAEILMHSHRGEGHRNELPPKTPIFYESMGRSRGVAFLHALCRGALLRAIQEIFLNYSWHIAYWRGFFGIGFEIFMKQIRRT</sequence>
<feature type="domain" description="Spore protein YkvP/CgeB glycosyl transferase-like" evidence="1">
    <location>
        <begin position="166"/>
        <end position="301"/>
    </location>
</feature>
<dbReference type="RefSeq" id="WP_313832011.1">
    <property type="nucleotide sequence ID" value="NZ_JAQOUE010000001.1"/>
</dbReference>
<dbReference type="InterPro" id="IPR055259">
    <property type="entry name" value="YkvP/CgeB_Glyco_trans-like"/>
</dbReference>